<keyword evidence="1" id="KW-1133">Transmembrane helix</keyword>
<accession>T0HGZ7</accession>
<organism evidence="3 4">
    <name type="scientific">Sphingobium lactosutens DS20</name>
    <dbReference type="NCBI Taxonomy" id="1331060"/>
    <lineage>
        <taxon>Bacteria</taxon>
        <taxon>Pseudomonadati</taxon>
        <taxon>Pseudomonadota</taxon>
        <taxon>Alphaproteobacteria</taxon>
        <taxon>Sphingomonadales</taxon>
        <taxon>Sphingomonadaceae</taxon>
        <taxon>Sphingobium</taxon>
    </lineage>
</organism>
<dbReference type="Gene3D" id="1.10.10.10">
    <property type="entry name" value="Winged helix-like DNA-binding domain superfamily/Winged helix DNA-binding domain"/>
    <property type="match status" value="1"/>
</dbReference>
<dbReference type="OrthoDB" id="7206433at2"/>
<evidence type="ECO:0000259" key="2">
    <source>
        <dbReference type="SMART" id="SM00421"/>
    </source>
</evidence>
<reference evidence="3 4" key="1">
    <citation type="journal article" date="2013" name="Genome Announc.">
        <title>Draft Genome Sequence of Sphingobium lactosutens Strain DS20T, Isolated from a Hexachlorocyclohexane Dumpsite.</title>
        <authorList>
            <person name="Kumar R."/>
            <person name="Dwivedi V."/>
            <person name="Negi V."/>
            <person name="Khurana J.P."/>
            <person name="Lal R."/>
        </authorList>
    </citation>
    <scope>NUCLEOTIDE SEQUENCE [LARGE SCALE GENOMIC DNA]</scope>
    <source>
        <strain evidence="3 4">DS20</strain>
    </source>
</reference>
<evidence type="ECO:0000256" key="1">
    <source>
        <dbReference type="SAM" id="Phobius"/>
    </source>
</evidence>
<evidence type="ECO:0000313" key="4">
    <source>
        <dbReference type="Proteomes" id="UP000015531"/>
    </source>
</evidence>
<dbReference type="RefSeq" id="WP_021228175.1">
    <property type="nucleotide sequence ID" value="NZ_ATDP01000107.1"/>
</dbReference>
<keyword evidence="4" id="KW-1185">Reference proteome</keyword>
<keyword evidence="1" id="KW-0812">Transmembrane</keyword>
<dbReference type="InterPro" id="IPR016032">
    <property type="entry name" value="Sig_transdc_resp-reg_C-effctor"/>
</dbReference>
<name>T0HGZ7_9SPHN</name>
<dbReference type="InterPro" id="IPR036388">
    <property type="entry name" value="WH-like_DNA-bd_sf"/>
</dbReference>
<sequence length="153" mass="16782">MSGQKSFRGKNETTGGSFEKLSERQRIYLRHVFQHRASDEIAHLEGVSARAVDKQLLLAKDTLGATSRFEAARMFAEFEAGVERFYPASVAPSRPEFWPLPWPLPTSAKANSTLTWKQVLAWGAIIAIAAPIALTVAAMVIVAFSLVIGINPQ</sequence>
<dbReference type="AlphaFoldDB" id="T0HGZ7"/>
<proteinExistence type="predicted"/>
<dbReference type="PATRIC" id="fig|1331060.3.peg.4571"/>
<feature type="domain" description="HTH luxR-type" evidence="2">
    <location>
        <begin position="18"/>
        <end position="75"/>
    </location>
</feature>
<dbReference type="EMBL" id="ATDP01000107">
    <property type="protein sequence ID" value="EQB11388.1"/>
    <property type="molecule type" value="Genomic_DNA"/>
</dbReference>
<dbReference type="GO" id="GO:0003677">
    <property type="term" value="F:DNA binding"/>
    <property type="evidence" value="ECO:0007669"/>
    <property type="project" value="InterPro"/>
</dbReference>
<gene>
    <name evidence="3" type="ORF">RLDS_23585</name>
</gene>
<protein>
    <recommendedName>
        <fullName evidence="2">HTH luxR-type domain-containing protein</fullName>
    </recommendedName>
</protein>
<evidence type="ECO:0000313" key="3">
    <source>
        <dbReference type="EMBL" id="EQB11388.1"/>
    </source>
</evidence>
<dbReference type="InterPro" id="IPR000792">
    <property type="entry name" value="Tscrpt_reg_LuxR_C"/>
</dbReference>
<feature type="transmembrane region" description="Helical" evidence="1">
    <location>
        <begin position="119"/>
        <end position="150"/>
    </location>
</feature>
<dbReference type="eggNOG" id="ENOG5030IAD">
    <property type="taxonomic scope" value="Bacteria"/>
</dbReference>
<dbReference type="SMART" id="SM00421">
    <property type="entry name" value="HTH_LUXR"/>
    <property type="match status" value="1"/>
</dbReference>
<dbReference type="GO" id="GO:0006355">
    <property type="term" value="P:regulation of DNA-templated transcription"/>
    <property type="evidence" value="ECO:0007669"/>
    <property type="project" value="InterPro"/>
</dbReference>
<keyword evidence="1" id="KW-0472">Membrane</keyword>
<dbReference type="SUPFAM" id="SSF46894">
    <property type="entry name" value="C-terminal effector domain of the bipartite response regulators"/>
    <property type="match status" value="1"/>
</dbReference>
<dbReference type="Proteomes" id="UP000015531">
    <property type="component" value="Unassembled WGS sequence"/>
</dbReference>
<comment type="caution">
    <text evidence="3">The sequence shown here is derived from an EMBL/GenBank/DDBJ whole genome shotgun (WGS) entry which is preliminary data.</text>
</comment>